<dbReference type="InterPro" id="IPR005467">
    <property type="entry name" value="His_kinase_dom"/>
</dbReference>
<evidence type="ECO:0000256" key="1">
    <source>
        <dbReference type="ARBA" id="ARBA00000085"/>
    </source>
</evidence>
<dbReference type="CDD" id="cd00075">
    <property type="entry name" value="HATPase"/>
    <property type="match status" value="1"/>
</dbReference>
<evidence type="ECO:0000256" key="7">
    <source>
        <dbReference type="ARBA" id="ARBA00022741"/>
    </source>
</evidence>
<dbReference type="SMART" id="SM00388">
    <property type="entry name" value="HisKA"/>
    <property type="match status" value="1"/>
</dbReference>
<keyword evidence="7" id="KW-0547">Nucleotide-binding</keyword>
<dbReference type="InterPro" id="IPR027417">
    <property type="entry name" value="P-loop_NTPase"/>
</dbReference>
<comment type="catalytic activity">
    <reaction evidence="1">
        <text>ATP + protein L-histidine = ADP + protein N-phospho-L-histidine.</text>
        <dbReference type="EC" id="2.7.13.3"/>
    </reaction>
</comment>
<feature type="transmembrane region" description="Helical" evidence="13">
    <location>
        <begin position="485"/>
        <end position="505"/>
    </location>
</feature>
<evidence type="ECO:0000256" key="4">
    <source>
        <dbReference type="ARBA" id="ARBA00022553"/>
    </source>
</evidence>
<dbReference type="PANTHER" id="PTHR45569">
    <property type="entry name" value="SENSOR PROTEIN KDPD"/>
    <property type="match status" value="1"/>
</dbReference>
<feature type="transmembrane region" description="Helical" evidence="13">
    <location>
        <begin position="455"/>
        <end position="473"/>
    </location>
</feature>
<dbReference type="SUPFAM" id="SSF47384">
    <property type="entry name" value="Homodimeric domain of signal transducing histidine kinase"/>
    <property type="match status" value="1"/>
</dbReference>
<dbReference type="SUPFAM" id="SSF55874">
    <property type="entry name" value="ATPase domain of HSP90 chaperone/DNA topoisomerase II/histidine kinase"/>
    <property type="match status" value="1"/>
</dbReference>
<evidence type="ECO:0000256" key="6">
    <source>
        <dbReference type="ARBA" id="ARBA00022692"/>
    </source>
</evidence>
<accession>A0ABT6PZ54</accession>
<dbReference type="PRINTS" id="PR00344">
    <property type="entry name" value="BCTRLSENSOR"/>
</dbReference>
<dbReference type="Pfam" id="PF13493">
    <property type="entry name" value="DUF4118"/>
    <property type="match status" value="1"/>
</dbReference>
<evidence type="ECO:0000256" key="2">
    <source>
        <dbReference type="ARBA" id="ARBA00004141"/>
    </source>
</evidence>
<dbReference type="EMBL" id="JASBAO010000001">
    <property type="protein sequence ID" value="MDI2090099.1"/>
    <property type="molecule type" value="Genomic_DNA"/>
</dbReference>
<proteinExistence type="predicted"/>
<comment type="subcellular location">
    <subcellularLocation>
        <location evidence="2">Membrane</location>
        <topology evidence="2">Multi-pass membrane protein</topology>
    </subcellularLocation>
</comment>
<evidence type="ECO:0000313" key="16">
    <source>
        <dbReference type="Proteomes" id="UP001431634"/>
    </source>
</evidence>
<comment type="caution">
    <text evidence="15">The sequence shown here is derived from an EMBL/GenBank/DDBJ whole genome shotgun (WGS) entry which is preliminary data.</text>
</comment>
<feature type="transmembrane region" description="Helical" evidence="13">
    <location>
        <begin position="432"/>
        <end position="448"/>
    </location>
</feature>
<dbReference type="Pfam" id="PF02702">
    <property type="entry name" value="KdpD"/>
    <property type="match status" value="1"/>
</dbReference>
<evidence type="ECO:0000256" key="8">
    <source>
        <dbReference type="ARBA" id="ARBA00022777"/>
    </source>
</evidence>
<evidence type="ECO:0000256" key="9">
    <source>
        <dbReference type="ARBA" id="ARBA00022840"/>
    </source>
</evidence>
<dbReference type="InterPro" id="IPR003018">
    <property type="entry name" value="GAF"/>
</dbReference>
<keyword evidence="6 13" id="KW-0812">Transmembrane</keyword>
<evidence type="ECO:0000256" key="12">
    <source>
        <dbReference type="ARBA" id="ARBA00023136"/>
    </source>
</evidence>
<dbReference type="Gene3D" id="3.30.565.10">
    <property type="entry name" value="Histidine kinase-like ATPase, C-terminal domain"/>
    <property type="match status" value="1"/>
</dbReference>
<evidence type="ECO:0000256" key="11">
    <source>
        <dbReference type="ARBA" id="ARBA00023012"/>
    </source>
</evidence>
<feature type="domain" description="Histidine kinase" evidence="14">
    <location>
        <begin position="673"/>
        <end position="888"/>
    </location>
</feature>
<dbReference type="GO" id="GO:0016301">
    <property type="term" value="F:kinase activity"/>
    <property type="evidence" value="ECO:0007669"/>
    <property type="project" value="UniProtKB-KW"/>
</dbReference>
<dbReference type="InterPro" id="IPR038318">
    <property type="entry name" value="KdpD_sf"/>
</dbReference>
<dbReference type="InterPro" id="IPR036097">
    <property type="entry name" value="HisK_dim/P_sf"/>
</dbReference>
<dbReference type="RefSeq" id="WP_281447251.1">
    <property type="nucleotide sequence ID" value="NZ_JASBAO010000001.1"/>
</dbReference>
<evidence type="ECO:0000256" key="3">
    <source>
        <dbReference type="ARBA" id="ARBA00012438"/>
    </source>
</evidence>
<dbReference type="Pfam" id="PF00512">
    <property type="entry name" value="HisKA"/>
    <property type="match status" value="1"/>
</dbReference>
<dbReference type="SMART" id="SM00387">
    <property type="entry name" value="HATPase_c"/>
    <property type="match status" value="1"/>
</dbReference>
<dbReference type="Gene3D" id="3.30.450.40">
    <property type="match status" value="1"/>
</dbReference>
<evidence type="ECO:0000256" key="13">
    <source>
        <dbReference type="SAM" id="Phobius"/>
    </source>
</evidence>
<keyword evidence="10 13" id="KW-1133">Transmembrane helix</keyword>
<dbReference type="InterPro" id="IPR025201">
    <property type="entry name" value="KdpD_TM"/>
</dbReference>
<keyword evidence="9" id="KW-0067">ATP-binding</keyword>
<dbReference type="Proteomes" id="UP001431634">
    <property type="component" value="Unassembled WGS sequence"/>
</dbReference>
<dbReference type="InterPro" id="IPR052023">
    <property type="entry name" value="Histidine_kinase_KdpD"/>
</dbReference>
<evidence type="ECO:0000259" key="14">
    <source>
        <dbReference type="PROSITE" id="PS50109"/>
    </source>
</evidence>
<dbReference type="Gene3D" id="1.20.120.620">
    <property type="entry name" value="Backbone structure of the membrane domain of e. Coli histidine kinase receptor kdpd"/>
    <property type="match status" value="1"/>
</dbReference>
<organism evidence="15 16">
    <name type="scientific">Commensalibacter oyaizuii</name>
    <dbReference type="NCBI Taxonomy" id="3043873"/>
    <lineage>
        <taxon>Bacteria</taxon>
        <taxon>Pseudomonadati</taxon>
        <taxon>Pseudomonadota</taxon>
        <taxon>Alphaproteobacteria</taxon>
        <taxon>Acetobacterales</taxon>
        <taxon>Acetobacteraceae</taxon>
    </lineage>
</organism>
<dbReference type="InterPro" id="IPR003661">
    <property type="entry name" value="HisK_dim/P_dom"/>
</dbReference>
<keyword evidence="4" id="KW-0597">Phosphoprotein</keyword>
<gene>
    <name evidence="15" type="ORF">QJV27_01670</name>
</gene>
<evidence type="ECO:0000313" key="15">
    <source>
        <dbReference type="EMBL" id="MDI2090099.1"/>
    </source>
</evidence>
<dbReference type="CDD" id="cd00082">
    <property type="entry name" value="HisKA"/>
    <property type="match status" value="1"/>
</dbReference>
<keyword evidence="8 15" id="KW-0418">Kinase</keyword>
<keyword evidence="16" id="KW-1185">Reference proteome</keyword>
<dbReference type="EC" id="2.7.13.3" evidence="3"/>
<protein>
    <recommendedName>
        <fullName evidence="3">histidine kinase</fullName>
        <ecNumber evidence="3">2.7.13.3</ecNumber>
    </recommendedName>
</protein>
<dbReference type="Gene3D" id="1.10.287.130">
    <property type="match status" value="1"/>
</dbReference>
<dbReference type="InterPro" id="IPR029016">
    <property type="entry name" value="GAF-like_dom_sf"/>
</dbReference>
<dbReference type="Pfam" id="PF13492">
    <property type="entry name" value="GAF_3"/>
    <property type="match status" value="1"/>
</dbReference>
<dbReference type="PANTHER" id="PTHR45569:SF1">
    <property type="entry name" value="SENSOR PROTEIN KDPD"/>
    <property type="match status" value="1"/>
</dbReference>
<keyword evidence="11" id="KW-0902">Two-component regulatory system</keyword>
<dbReference type="PROSITE" id="PS50109">
    <property type="entry name" value="HIS_KIN"/>
    <property type="match status" value="1"/>
</dbReference>
<feature type="transmembrane region" description="Helical" evidence="13">
    <location>
        <begin position="406"/>
        <end position="426"/>
    </location>
</feature>
<evidence type="ECO:0000256" key="5">
    <source>
        <dbReference type="ARBA" id="ARBA00022679"/>
    </source>
</evidence>
<name>A0ABT6PZ54_9PROT</name>
<sequence>MDRPDPDSLLQQLNQQEQKAKRGKLRIYFGAVAGVGKTYAMLRAAQELQKNSHKKIVVGYIETHGRKETEKQLIGLTCLSRKNLTYKGKIILEFDLDQAIAMKPDILLVDELAHTNIEGGRHPKRWQDIDELLSHGIDVWTTLNVQHLESLNHVISQITTISVYETVPDVFFDSADEIILVDTTTDELLHRLKTGKIYKVEQARRAFQHFFRKGNLISLREIALRRTADRIKSDVKTYRQEQSLQTVWQTETGILAYLTYDTDHEHLIRTTARWAQQLGCVWHILFIEAAQYKKKSIGKYNYILKQLQFARSLGAVTSIINDDEPENAIIHYAYKHNLAKILYIPVIKTIGSWWKKDLIHIIMSLAPELEYIQISQTTVSVGKEEIPTHSSFVLYPQKTVNIKKRLIPYIYTVISTIALAVILWPISFHIDGANIVLFFLLLVMLSSIRFGRNVGIFASIIGILTFDFCFIRPKFSLNVSDLQYLITFGVMLFVGSISSQLMAHLKYRAKIAKVRENRVQTLFQFARSLSGFLEYGQVIQKSIQVLTQEFGGKAVILMPASDDQLCFNESKEINMAIAQWAFHHKAEAGFATDTLPKHQYRYLPLTAPVSIRGILALSPKQPYDFLVPEKKQLLDTITSLIAIALERIHFADAARQVLIQVESEQLRNTLLSTISHDLRTPLTSLMGQAEYLVHHYKDLTSEQLYQNLRSIYDGSRSIHEMVCNVLDMARIDTGHFKINISWQSVEEVIGSVLHQYSSSHPEIYIKVNRPSYCPLVEFDPVLIGRVINNLIENAIKYSDESPDICIEITYKDKRLFISVLDRGIGIALGQEVSIFEKFNRGKTESSKLGAGLGLSIAKTIVEAHHGKIFASQRIGGGSCFTFYIPANPEPSIELEEAI</sequence>
<dbReference type="InterPro" id="IPR003594">
    <property type="entry name" value="HATPase_dom"/>
</dbReference>
<dbReference type="SUPFAM" id="SSF55781">
    <property type="entry name" value="GAF domain-like"/>
    <property type="match status" value="1"/>
</dbReference>
<keyword evidence="12 13" id="KW-0472">Membrane</keyword>
<dbReference type="Gene3D" id="3.40.50.300">
    <property type="entry name" value="P-loop containing nucleotide triphosphate hydrolases"/>
    <property type="match status" value="1"/>
</dbReference>
<evidence type="ECO:0000256" key="10">
    <source>
        <dbReference type="ARBA" id="ARBA00022989"/>
    </source>
</evidence>
<dbReference type="InterPro" id="IPR036890">
    <property type="entry name" value="HATPase_C_sf"/>
</dbReference>
<keyword evidence="5" id="KW-0808">Transferase</keyword>
<reference evidence="15" key="1">
    <citation type="submission" date="2023-05" db="EMBL/GenBank/DDBJ databases">
        <title>Whole genome sequence of Commensalibacter sp.</title>
        <authorList>
            <person name="Charoenyingcharoen P."/>
            <person name="Yukphan P."/>
        </authorList>
    </citation>
    <scope>NUCLEOTIDE SEQUENCE</scope>
    <source>
        <strain evidence="15">TBRC 16381</strain>
    </source>
</reference>
<dbReference type="InterPro" id="IPR004358">
    <property type="entry name" value="Sig_transdc_His_kin-like_C"/>
</dbReference>
<dbReference type="InterPro" id="IPR003852">
    <property type="entry name" value="Sig_transdc_His_kinase_KdpD_N"/>
</dbReference>
<dbReference type="Pfam" id="PF02518">
    <property type="entry name" value="HATPase_c"/>
    <property type="match status" value="1"/>
</dbReference>